<reference evidence="1 2" key="1">
    <citation type="submission" date="2016-10" db="EMBL/GenBank/DDBJ databases">
        <authorList>
            <person name="de Groot N.N."/>
        </authorList>
    </citation>
    <scope>NUCLEOTIDE SEQUENCE [LARGE SCALE GENOMIC DNA]</scope>
    <source>
        <strain evidence="1 2">DSM 44637</strain>
    </source>
</reference>
<dbReference type="AlphaFoldDB" id="A0A1I5GP97"/>
<accession>A0A1I5GP97</accession>
<dbReference type="Gene3D" id="3.40.50.1820">
    <property type="entry name" value="alpha/beta hydrolase"/>
    <property type="match status" value="1"/>
</dbReference>
<dbReference type="InterPro" id="IPR029058">
    <property type="entry name" value="AB_hydrolase_fold"/>
</dbReference>
<dbReference type="RefSeq" id="WP_244287065.1">
    <property type="nucleotide sequence ID" value="NZ_FOWC01000001.1"/>
</dbReference>
<proteinExistence type="predicted"/>
<evidence type="ECO:0000313" key="2">
    <source>
        <dbReference type="Proteomes" id="UP000199137"/>
    </source>
</evidence>
<dbReference type="Proteomes" id="UP000199137">
    <property type="component" value="Unassembled WGS sequence"/>
</dbReference>
<dbReference type="SUPFAM" id="SSF53474">
    <property type="entry name" value="alpha/beta-Hydrolases"/>
    <property type="match status" value="1"/>
</dbReference>
<gene>
    <name evidence="1" type="ORF">SAMN05421854_1011729</name>
</gene>
<dbReference type="EMBL" id="FOWC01000001">
    <property type="protein sequence ID" value="SFO37749.1"/>
    <property type="molecule type" value="Genomic_DNA"/>
</dbReference>
<name>A0A1I5GP97_9PSEU</name>
<sequence length="70" mass="7661">MEAGLPDLAELPVLIVSGNAHIGFRPRERERLEASFPNHKTVALDDVGLYVESDAPEAFVAAIRDWSATQ</sequence>
<protein>
    <submittedName>
        <fullName evidence="1">Haloalkane dehalogenase</fullName>
    </submittedName>
</protein>
<organism evidence="1 2">
    <name type="scientific">Amycolatopsis rubida</name>
    <dbReference type="NCBI Taxonomy" id="112413"/>
    <lineage>
        <taxon>Bacteria</taxon>
        <taxon>Bacillati</taxon>
        <taxon>Actinomycetota</taxon>
        <taxon>Actinomycetes</taxon>
        <taxon>Pseudonocardiales</taxon>
        <taxon>Pseudonocardiaceae</taxon>
        <taxon>Amycolatopsis</taxon>
    </lineage>
</organism>
<evidence type="ECO:0000313" key="1">
    <source>
        <dbReference type="EMBL" id="SFO37749.1"/>
    </source>
</evidence>
<dbReference type="STRING" id="112413.SAMN05421854_1011729"/>